<organism evidence="1 2">
    <name type="scientific">Candidatus Methanogaster sp</name>
    <dbReference type="NCBI Taxonomy" id="3386292"/>
    <lineage>
        <taxon>Archaea</taxon>
        <taxon>Methanobacteriati</taxon>
        <taxon>Methanobacteriota</taxon>
        <taxon>Stenosarchaea group</taxon>
        <taxon>Methanomicrobia</taxon>
        <taxon>Methanosarcinales</taxon>
        <taxon>ANME-2 cluster</taxon>
        <taxon>Candidatus Methanogasteraceae</taxon>
        <taxon>Candidatus Methanogaster</taxon>
    </lineage>
</organism>
<gene>
    <name evidence="1" type="ORF">C4B59_14155</name>
</gene>
<evidence type="ECO:0000313" key="2">
    <source>
        <dbReference type="Proteomes" id="UP000248329"/>
    </source>
</evidence>
<sequence>MTNNQSYEKCEQNIEKQFGKRNEVEFGKKIPDANINFCALCYMKGFRIRKPKYYKVFDIFDSITVKKVTDFKDKVGRAAEQIEIAYMCISAEKKVETLSFDKTEIFRNNINPPIAILLC</sequence>
<evidence type="ECO:0000313" key="1">
    <source>
        <dbReference type="EMBL" id="PXF57980.1"/>
    </source>
</evidence>
<dbReference type="Proteomes" id="UP000248329">
    <property type="component" value="Unassembled WGS sequence"/>
</dbReference>
<proteinExistence type="predicted"/>
<accession>A0AC61KZI3</accession>
<protein>
    <submittedName>
        <fullName evidence="1">Uncharacterized protein</fullName>
    </submittedName>
</protein>
<reference evidence="1" key="1">
    <citation type="submission" date="2018-01" db="EMBL/GenBank/DDBJ databases">
        <authorList>
            <person name="Krukenberg V."/>
        </authorList>
    </citation>
    <scope>NUCLEOTIDE SEQUENCE</scope>
    <source>
        <strain evidence="1">E20ANME2</strain>
    </source>
</reference>
<comment type="caution">
    <text evidence="1">The sequence shown here is derived from an EMBL/GenBank/DDBJ whole genome shotgun (WGS) entry which is preliminary data.</text>
</comment>
<name>A0AC61KZI3_9EURY</name>
<dbReference type="EMBL" id="PQXF01000044">
    <property type="protein sequence ID" value="PXF57980.1"/>
    <property type="molecule type" value="Genomic_DNA"/>
</dbReference>